<gene>
    <name evidence="1" type="ORF">AG0111_0g10521</name>
</gene>
<evidence type="ECO:0000313" key="1">
    <source>
        <dbReference type="EMBL" id="KAB2101459.1"/>
    </source>
</evidence>
<comment type="caution">
    <text evidence="1">The sequence shown here is derived from an EMBL/GenBank/DDBJ whole genome shotgun (WGS) entry which is preliminary data.</text>
</comment>
<dbReference type="Proteomes" id="UP000293547">
    <property type="component" value="Unassembled WGS sequence"/>
</dbReference>
<sequence>MDGVDETASIEGQDGSRLNQEQISLIGANVRLLEKAMESPDDDTSKRILKQRPGSVWPSSRSRQFPMHTSVSKSTQIFSETKTRKFKEVNEIKQYLIMHAQGIILWVTTINHELLKRVCKNNFTYAELKAELKKLPKEIGARYGLLVKELRASHSPEDTMEALRVFTWILASTQTKPMTAIEPFQAPAIPINLEDTIGSTSDPISSGRMALESWKQFRRGLYDLCGPFVEMISPLVPYEIADPIKTVQHSLVGRYFWLACSLGFTTAADNLLNIGSLVDGWWEHYEVALVSAAFLAATQHKVLEVLRLFLSRERWYTFYRDLDRHTAMRAQNAQDAIAMSKCKGKSGSHGLPQDQILGNHWRNTDADDGSNTDAQSSRSWAYGTMTDPAWSRESVRVKKYHSYEYDDPDSAAMKDALLKFALFQKELPIVNNASREIKKHLDRFDEEFIEQEGVSATIQKVVKFAVAQKGAHVYPDSPVPAREPAQSYHMDAATAMMEIQTQTSDERDSQTQKLRVAVLDHGYKTTTDMGAPSPESLD</sequence>
<keyword evidence="2" id="KW-1185">Reference proteome</keyword>
<accession>A0ACB6FAK5</accession>
<dbReference type="EMBL" id="PDWZ02000011">
    <property type="protein sequence ID" value="KAB2101459.1"/>
    <property type="molecule type" value="Genomic_DNA"/>
</dbReference>
<organism evidence="1 2">
    <name type="scientific">Alternaria gaisen</name>
    <dbReference type="NCBI Taxonomy" id="167740"/>
    <lineage>
        <taxon>Eukaryota</taxon>
        <taxon>Fungi</taxon>
        <taxon>Dikarya</taxon>
        <taxon>Ascomycota</taxon>
        <taxon>Pezizomycotina</taxon>
        <taxon>Dothideomycetes</taxon>
        <taxon>Pleosporomycetidae</taxon>
        <taxon>Pleosporales</taxon>
        <taxon>Pleosporineae</taxon>
        <taxon>Pleosporaceae</taxon>
        <taxon>Alternaria</taxon>
        <taxon>Alternaria sect. Alternaria</taxon>
    </lineage>
</organism>
<name>A0ACB6FAK5_9PLEO</name>
<evidence type="ECO:0000313" key="2">
    <source>
        <dbReference type="Proteomes" id="UP000293547"/>
    </source>
</evidence>
<reference evidence="1 2" key="1">
    <citation type="journal article" date="2019" name="bioRxiv">
        <title>Genomics, evolutionary history and diagnostics of the Alternaria alternata species group including apple and Asian pear pathotypes.</title>
        <authorList>
            <person name="Armitage A.D."/>
            <person name="Cockerton H.M."/>
            <person name="Sreenivasaprasad S."/>
            <person name="Woodhall J.W."/>
            <person name="Lane C.R."/>
            <person name="Harrison R.J."/>
            <person name="Clarkson J.P."/>
        </authorList>
    </citation>
    <scope>NUCLEOTIDE SEQUENCE [LARGE SCALE GENOMIC DNA]</scope>
    <source>
        <strain evidence="1 2">FERA 650</strain>
    </source>
</reference>
<protein>
    <submittedName>
        <fullName evidence="1">Uncharacterized protein</fullName>
    </submittedName>
</protein>
<proteinExistence type="predicted"/>